<evidence type="ECO:0000256" key="2">
    <source>
        <dbReference type="ARBA" id="ARBA00004651"/>
    </source>
</evidence>
<dbReference type="eggNOG" id="COG0534">
    <property type="taxonomic scope" value="Bacteria"/>
</dbReference>
<keyword evidence="11 13" id="KW-0472">Membrane</keyword>
<accession>A6TVU2</accession>
<dbReference type="CDD" id="cd13134">
    <property type="entry name" value="MATE_like_8"/>
    <property type="match status" value="1"/>
</dbReference>
<dbReference type="PANTHER" id="PTHR43298:SF2">
    <property type="entry name" value="FMN_FAD EXPORTER YEEO-RELATED"/>
    <property type="match status" value="1"/>
</dbReference>
<feature type="transmembrane region" description="Helical" evidence="13">
    <location>
        <begin position="356"/>
        <end position="380"/>
    </location>
</feature>
<dbReference type="GO" id="GO:0015297">
    <property type="term" value="F:antiporter activity"/>
    <property type="evidence" value="ECO:0007669"/>
    <property type="project" value="UniProtKB-KW"/>
</dbReference>
<dbReference type="EMBL" id="CP000724">
    <property type="protein sequence ID" value="ABR50310.1"/>
    <property type="molecule type" value="Genomic_DNA"/>
</dbReference>
<dbReference type="Pfam" id="PF01554">
    <property type="entry name" value="MatE"/>
    <property type="match status" value="2"/>
</dbReference>
<evidence type="ECO:0000256" key="11">
    <source>
        <dbReference type="ARBA" id="ARBA00023136"/>
    </source>
</evidence>
<dbReference type="GO" id="GO:0006811">
    <property type="term" value="P:monoatomic ion transport"/>
    <property type="evidence" value="ECO:0007669"/>
    <property type="project" value="UniProtKB-KW"/>
</dbReference>
<evidence type="ECO:0000313" key="14">
    <source>
        <dbReference type="EMBL" id="ABR50310.1"/>
    </source>
</evidence>
<dbReference type="GO" id="GO:0042910">
    <property type="term" value="F:xenobiotic transmembrane transporter activity"/>
    <property type="evidence" value="ECO:0007669"/>
    <property type="project" value="InterPro"/>
</dbReference>
<organism evidence="14 15">
    <name type="scientific">Alkaliphilus metalliredigens (strain QYMF)</name>
    <dbReference type="NCBI Taxonomy" id="293826"/>
    <lineage>
        <taxon>Bacteria</taxon>
        <taxon>Bacillati</taxon>
        <taxon>Bacillota</taxon>
        <taxon>Clostridia</taxon>
        <taxon>Peptostreptococcales</taxon>
        <taxon>Natronincolaceae</taxon>
        <taxon>Alkaliphilus</taxon>
    </lineage>
</organism>
<feature type="transmembrane region" description="Helical" evidence="13">
    <location>
        <begin position="321"/>
        <end position="344"/>
    </location>
</feature>
<evidence type="ECO:0000256" key="9">
    <source>
        <dbReference type="ARBA" id="ARBA00022989"/>
    </source>
</evidence>
<keyword evidence="15" id="KW-1185">Reference proteome</keyword>
<feature type="transmembrane region" description="Helical" evidence="13">
    <location>
        <begin position="91"/>
        <end position="113"/>
    </location>
</feature>
<dbReference type="PIRSF" id="PIRSF006603">
    <property type="entry name" value="DinF"/>
    <property type="match status" value="1"/>
</dbReference>
<dbReference type="InterPro" id="IPR050222">
    <property type="entry name" value="MATE_MdtK"/>
</dbReference>
<feature type="transmembrane region" description="Helical" evidence="13">
    <location>
        <begin position="166"/>
        <end position="185"/>
    </location>
</feature>
<evidence type="ECO:0000256" key="12">
    <source>
        <dbReference type="ARBA" id="ARBA00031636"/>
    </source>
</evidence>
<sequence length="453" mass="49240">MTKGLFNDKVFYKTMLAIALPITIQNLISSALNTVDTIMIGNLGELEIAAVGLANQFFFMFVLLLFGINSGASIFISQFWGRQDIKNIHRVLGIALISGGILSLVFAVGAFGVPNVILGFFTHDQSVIDLGSQYLRIVSLSYFATAVTFAYSFAARSTGEAKLPMVVSAVSLSINTVLNYIYIFGKFGAPALGVSGAAWATLAARSVEMVLLLGMVYGKKYAIAGKIKDMMNLTREFVLKYFKTAYPVILNEGFWSLGMTMYTAIYARISTEAIASVQIANTVQSIFMVVGMGLGNACAVMLGNEIGGNHKERAFNYAKKFAILGPLTGGIMGMLLFALAPYILKLFNVSTEVHINAIRILMVLGVFMAFKIFNAILVIGIVRSGGDTKFSLFLELGSVWLIGVPLAFLGAHVWQLPIYWVVVLVSMEEVVKAGIGSVRLISKKWIHNVVEQM</sequence>
<keyword evidence="9 13" id="KW-1133">Transmembrane helix</keyword>
<feature type="transmembrane region" description="Helical" evidence="13">
    <location>
        <begin position="392"/>
        <end position="411"/>
    </location>
</feature>
<evidence type="ECO:0000256" key="10">
    <source>
        <dbReference type="ARBA" id="ARBA00023065"/>
    </source>
</evidence>
<comment type="subcellular location">
    <subcellularLocation>
        <location evidence="2">Cell membrane</location>
        <topology evidence="2">Multi-pass membrane protein</topology>
    </subcellularLocation>
</comment>
<name>A6TVU2_ALKMQ</name>
<protein>
    <recommendedName>
        <fullName evidence="4">Probable multidrug resistance protein NorM</fullName>
    </recommendedName>
    <alternativeName>
        <fullName evidence="12">Multidrug-efflux transporter</fullName>
    </alternativeName>
</protein>
<evidence type="ECO:0000256" key="1">
    <source>
        <dbReference type="ARBA" id="ARBA00003408"/>
    </source>
</evidence>
<dbReference type="STRING" id="293826.Amet_4230"/>
<dbReference type="RefSeq" id="WP_012065258.1">
    <property type="nucleotide sequence ID" value="NC_009633.1"/>
</dbReference>
<evidence type="ECO:0000256" key="4">
    <source>
        <dbReference type="ARBA" id="ARBA00020268"/>
    </source>
</evidence>
<dbReference type="HOGENOM" id="CLU_012893_5_1_9"/>
<reference evidence="15" key="1">
    <citation type="journal article" date="2016" name="Genome Announc.">
        <title>Complete genome sequence of Alkaliphilus metalliredigens strain QYMF, an alkaliphilic and metal-reducing bacterium isolated from borax-contaminated leachate ponds.</title>
        <authorList>
            <person name="Hwang C."/>
            <person name="Copeland A."/>
            <person name="Lucas S."/>
            <person name="Lapidus A."/>
            <person name="Barry K."/>
            <person name="Detter J.C."/>
            <person name="Glavina Del Rio T."/>
            <person name="Hammon N."/>
            <person name="Israni S."/>
            <person name="Dalin E."/>
            <person name="Tice H."/>
            <person name="Pitluck S."/>
            <person name="Chertkov O."/>
            <person name="Brettin T."/>
            <person name="Bruce D."/>
            <person name="Han C."/>
            <person name="Schmutz J."/>
            <person name="Larimer F."/>
            <person name="Land M.L."/>
            <person name="Hauser L."/>
            <person name="Kyrpides N."/>
            <person name="Mikhailova N."/>
            <person name="Ye Q."/>
            <person name="Zhou J."/>
            <person name="Richardson P."/>
            <person name="Fields M.W."/>
        </authorList>
    </citation>
    <scope>NUCLEOTIDE SEQUENCE [LARGE SCALE GENOMIC DNA]</scope>
    <source>
        <strain evidence="15">QYMF</strain>
    </source>
</reference>
<evidence type="ECO:0000256" key="6">
    <source>
        <dbReference type="ARBA" id="ARBA00022449"/>
    </source>
</evidence>
<evidence type="ECO:0000256" key="7">
    <source>
        <dbReference type="ARBA" id="ARBA00022475"/>
    </source>
</evidence>
<feature type="transmembrane region" description="Helical" evidence="13">
    <location>
        <begin position="133"/>
        <end position="154"/>
    </location>
</feature>
<gene>
    <name evidence="14" type="ordered locus">Amet_4230</name>
</gene>
<dbReference type="OrthoDB" id="9780160at2"/>
<dbReference type="AlphaFoldDB" id="A6TVU2"/>
<keyword evidence="8 13" id="KW-0812">Transmembrane</keyword>
<keyword evidence="10" id="KW-0406">Ion transport</keyword>
<feature type="transmembrane region" description="Helical" evidence="13">
    <location>
        <begin position="57"/>
        <end position="79"/>
    </location>
</feature>
<evidence type="ECO:0000256" key="13">
    <source>
        <dbReference type="SAM" id="Phobius"/>
    </source>
</evidence>
<dbReference type="NCBIfam" id="TIGR00797">
    <property type="entry name" value="matE"/>
    <property type="match status" value="1"/>
</dbReference>
<feature type="transmembrane region" description="Helical" evidence="13">
    <location>
        <begin position="197"/>
        <end position="218"/>
    </location>
</feature>
<evidence type="ECO:0000313" key="15">
    <source>
        <dbReference type="Proteomes" id="UP000001572"/>
    </source>
</evidence>
<proteinExistence type="inferred from homology"/>
<dbReference type="Proteomes" id="UP000001572">
    <property type="component" value="Chromosome"/>
</dbReference>
<evidence type="ECO:0000256" key="5">
    <source>
        <dbReference type="ARBA" id="ARBA00022448"/>
    </source>
</evidence>
<dbReference type="GO" id="GO:0005886">
    <property type="term" value="C:plasma membrane"/>
    <property type="evidence" value="ECO:0007669"/>
    <property type="project" value="UniProtKB-SubCell"/>
</dbReference>
<evidence type="ECO:0000256" key="8">
    <source>
        <dbReference type="ARBA" id="ARBA00022692"/>
    </source>
</evidence>
<dbReference type="InterPro" id="IPR002528">
    <property type="entry name" value="MATE_fam"/>
</dbReference>
<dbReference type="PANTHER" id="PTHR43298">
    <property type="entry name" value="MULTIDRUG RESISTANCE PROTEIN NORM-RELATED"/>
    <property type="match status" value="1"/>
</dbReference>
<keyword evidence="7" id="KW-1003">Cell membrane</keyword>
<comment type="similarity">
    <text evidence="3">Belongs to the multi antimicrobial extrusion (MATE) (TC 2.A.66.1) family.</text>
</comment>
<dbReference type="InterPro" id="IPR048279">
    <property type="entry name" value="MdtK-like"/>
</dbReference>
<dbReference type="KEGG" id="amt:Amet_4230"/>
<evidence type="ECO:0000256" key="3">
    <source>
        <dbReference type="ARBA" id="ARBA00010199"/>
    </source>
</evidence>
<comment type="function">
    <text evidence="1">Multidrug efflux pump.</text>
</comment>
<keyword evidence="5" id="KW-0813">Transport</keyword>
<keyword evidence="6" id="KW-0050">Antiport</keyword>